<feature type="domain" description="HPt" evidence="16">
    <location>
        <begin position="928"/>
        <end position="1033"/>
    </location>
</feature>
<dbReference type="InterPro" id="IPR011006">
    <property type="entry name" value="CheY-like_superfamily"/>
</dbReference>
<reference evidence="17 18" key="1">
    <citation type="journal article" date="2018" name="Int. J. Syst. Evol. Microbiol.">
        <title>Parvibium lacunae gen. nov., sp. nov., a new member of the family Alcaligenaceae isolated from a freshwater pond.</title>
        <authorList>
            <person name="Chen W.M."/>
            <person name="Xie P.B."/>
            <person name="Hsu M.Y."/>
            <person name="Sheu S.Y."/>
        </authorList>
    </citation>
    <scope>NUCLEOTIDE SEQUENCE [LARGE SCALE GENOMIC DNA]</scope>
    <source>
        <strain evidence="17 18">KMB9</strain>
    </source>
</reference>
<dbReference type="Gene3D" id="3.40.50.2300">
    <property type="match status" value="1"/>
</dbReference>
<dbReference type="SMART" id="SM00448">
    <property type="entry name" value="REC"/>
    <property type="match status" value="1"/>
</dbReference>
<dbReference type="InterPro" id="IPR058661">
    <property type="entry name" value="FimL_2nd"/>
</dbReference>
<feature type="modified residue" description="4-aspartylphosphate" evidence="10">
    <location>
        <position position="1889"/>
    </location>
</feature>
<dbReference type="Gene3D" id="1.20.120.160">
    <property type="entry name" value="HPT domain"/>
    <property type="match status" value="4"/>
</dbReference>
<feature type="coiled-coil region" evidence="11">
    <location>
        <begin position="1362"/>
        <end position="1403"/>
    </location>
</feature>
<keyword evidence="18" id="KW-1185">Reference proteome</keyword>
<keyword evidence="5" id="KW-0808">Transferase</keyword>
<dbReference type="SMART" id="SM00387">
    <property type="entry name" value="HATPase_c"/>
    <property type="match status" value="1"/>
</dbReference>
<evidence type="ECO:0000259" key="15">
    <source>
        <dbReference type="PROSITE" id="PS50851"/>
    </source>
</evidence>
<dbReference type="OrthoDB" id="9146932at2"/>
<dbReference type="SUPFAM" id="SSF47226">
    <property type="entry name" value="Histidine-containing phosphotransfer domain, HPT domain"/>
    <property type="match status" value="5"/>
</dbReference>
<dbReference type="Pfam" id="PF00072">
    <property type="entry name" value="Response_reg"/>
    <property type="match status" value="1"/>
</dbReference>
<dbReference type="InterPro" id="IPR001789">
    <property type="entry name" value="Sig_transdc_resp-reg_receiver"/>
</dbReference>
<dbReference type="InterPro" id="IPR003594">
    <property type="entry name" value="HATPase_dom"/>
</dbReference>
<dbReference type="Pfam" id="PF02518">
    <property type="entry name" value="HATPase_c"/>
    <property type="match status" value="1"/>
</dbReference>
<dbReference type="FunFam" id="3.30.565.10:FF:000016">
    <property type="entry name" value="Chemotaxis protein CheA, putative"/>
    <property type="match status" value="1"/>
</dbReference>
<feature type="domain" description="CheW-like" evidence="15">
    <location>
        <begin position="1663"/>
        <end position="1798"/>
    </location>
</feature>
<keyword evidence="6" id="KW-0418">Kinase</keyword>
<accession>A0A368L4T3</accession>
<evidence type="ECO:0000256" key="12">
    <source>
        <dbReference type="SAM" id="MobiDB-lite"/>
    </source>
</evidence>
<evidence type="ECO:0000256" key="1">
    <source>
        <dbReference type="ARBA" id="ARBA00000085"/>
    </source>
</evidence>
<evidence type="ECO:0000256" key="9">
    <source>
        <dbReference type="PROSITE-ProRule" id="PRU00110"/>
    </source>
</evidence>
<name>A0A368L4T3_9BURK</name>
<dbReference type="SMART" id="SM00260">
    <property type="entry name" value="CheW"/>
    <property type="match status" value="1"/>
</dbReference>
<dbReference type="SMART" id="SM00073">
    <property type="entry name" value="HPT"/>
    <property type="match status" value="3"/>
</dbReference>
<dbReference type="InterPro" id="IPR036061">
    <property type="entry name" value="CheW-like_dom_sf"/>
</dbReference>
<feature type="modified residue" description="Phosphohistidine" evidence="9">
    <location>
        <position position="973"/>
    </location>
</feature>
<dbReference type="InterPro" id="IPR002545">
    <property type="entry name" value="CheW-lke_dom"/>
</dbReference>
<dbReference type="PANTHER" id="PTHR43395:SF8">
    <property type="entry name" value="HISTIDINE KINASE"/>
    <property type="match status" value="1"/>
</dbReference>
<organism evidence="17 18">
    <name type="scientific">Parvibium lacunae</name>
    <dbReference type="NCBI Taxonomy" id="1888893"/>
    <lineage>
        <taxon>Bacteria</taxon>
        <taxon>Pseudomonadati</taxon>
        <taxon>Pseudomonadota</taxon>
        <taxon>Betaproteobacteria</taxon>
        <taxon>Burkholderiales</taxon>
        <taxon>Alcaligenaceae</taxon>
        <taxon>Parvibium</taxon>
    </lineage>
</organism>
<keyword evidence="4 10" id="KW-0597">Phosphoprotein</keyword>
<dbReference type="GO" id="GO:0006935">
    <property type="term" value="P:chemotaxis"/>
    <property type="evidence" value="ECO:0007669"/>
    <property type="project" value="InterPro"/>
</dbReference>
<dbReference type="Gene3D" id="2.30.30.40">
    <property type="entry name" value="SH3 Domains"/>
    <property type="match status" value="1"/>
</dbReference>
<evidence type="ECO:0000313" key="17">
    <source>
        <dbReference type="EMBL" id="RCS58525.1"/>
    </source>
</evidence>
<feature type="domain" description="Histidine kinase" evidence="13">
    <location>
        <begin position="1461"/>
        <end position="1661"/>
    </location>
</feature>
<dbReference type="RefSeq" id="WP_114402609.1">
    <property type="nucleotide sequence ID" value="NZ_QPGB01000002.1"/>
</dbReference>
<dbReference type="Proteomes" id="UP000252357">
    <property type="component" value="Unassembled WGS sequence"/>
</dbReference>
<dbReference type="InterPro" id="IPR004105">
    <property type="entry name" value="CheA-like_dim"/>
</dbReference>
<dbReference type="PROSITE" id="PS50109">
    <property type="entry name" value="HIS_KIN"/>
    <property type="match status" value="1"/>
</dbReference>
<evidence type="ECO:0000256" key="3">
    <source>
        <dbReference type="ARBA" id="ARBA00021495"/>
    </source>
</evidence>
<dbReference type="Pfam" id="PF01627">
    <property type="entry name" value="Hpt"/>
    <property type="match status" value="3"/>
</dbReference>
<evidence type="ECO:0000256" key="6">
    <source>
        <dbReference type="ARBA" id="ARBA00022777"/>
    </source>
</evidence>
<feature type="modified residue" description="Phosphohistidine" evidence="9">
    <location>
        <position position="1206"/>
    </location>
</feature>
<feature type="domain" description="HPt" evidence="16">
    <location>
        <begin position="1159"/>
        <end position="1266"/>
    </location>
</feature>
<evidence type="ECO:0000256" key="4">
    <source>
        <dbReference type="ARBA" id="ARBA00022553"/>
    </source>
</evidence>
<evidence type="ECO:0000259" key="14">
    <source>
        <dbReference type="PROSITE" id="PS50110"/>
    </source>
</evidence>
<comment type="catalytic activity">
    <reaction evidence="1">
        <text>ATP + protein L-histidine = ADP + protein N-phospho-L-histidine.</text>
        <dbReference type="EC" id="2.7.13.3"/>
    </reaction>
</comment>
<evidence type="ECO:0000259" key="13">
    <source>
        <dbReference type="PROSITE" id="PS50109"/>
    </source>
</evidence>
<evidence type="ECO:0000256" key="10">
    <source>
        <dbReference type="PROSITE-ProRule" id="PRU00169"/>
    </source>
</evidence>
<keyword evidence="7" id="KW-0902">Two-component regulatory system</keyword>
<protein>
    <recommendedName>
        <fullName evidence="3">Chemotaxis protein CheA</fullName>
        <ecNumber evidence="2">2.7.13.3</ecNumber>
    </recommendedName>
</protein>
<dbReference type="PROSITE" id="PS50851">
    <property type="entry name" value="CHEW"/>
    <property type="match status" value="1"/>
</dbReference>
<dbReference type="GO" id="GO:0000155">
    <property type="term" value="F:phosphorelay sensor kinase activity"/>
    <property type="evidence" value="ECO:0007669"/>
    <property type="project" value="InterPro"/>
</dbReference>
<gene>
    <name evidence="17" type="ORF">DU000_06880</name>
</gene>
<dbReference type="CDD" id="cd00088">
    <property type="entry name" value="HPT"/>
    <property type="match status" value="2"/>
</dbReference>
<feature type="region of interest" description="Disordered" evidence="12">
    <location>
        <begin position="1112"/>
        <end position="1137"/>
    </location>
</feature>
<comment type="caution">
    <text evidence="17">The sequence shown here is derived from an EMBL/GenBank/DDBJ whole genome shotgun (WGS) entry which is preliminary data.</text>
</comment>
<dbReference type="SUPFAM" id="SSF50341">
    <property type="entry name" value="CheW-like"/>
    <property type="match status" value="1"/>
</dbReference>
<feature type="domain" description="HPt" evidence="16">
    <location>
        <begin position="658"/>
        <end position="762"/>
    </location>
</feature>
<dbReference type="InterPro" id="IPR051315">
    <property type="entry name" value="Bact_Chemotaxis_CheA"/>
</dbReference>
<dbReference type="SMART" id="SM01231">
    <property type="entry name" value="H-kinase_dim"/>
    <property type="match status" value="1"/>
</dbReference>
<dbReference type="InterPro" id="IPR005467">
    <property type="entry name" value="His_kinase_dom"/>
</dbReference>
<dbReference type="SUPFAM" id="SSF55874">
    <property type="entry name" value="ATPase domain of HSP90 chaperone/DNA topoisomerase II/histidine kinase"/>
    <property type="match status" value="1"/>
</dbReference>
<dbReference type="SUPFAM" id="SSF52172">
    <property type="entry name" value="CheY-like"/>
    <property type="match status" value="1"/>
</dbReference>
<dbReference type="GO" id="GO:0005737">
    <property type="term" value="C:cytoplasm"/>
    <property type="evidence" value="ECO:0007669"/>
    <property type="project" value="InterPro"/>
</dbReference>
<evidence type="ECO:0000256" key="7">
    <source>
        <dbReference type="ARBA" id="ARBA00023012"/>
    </source>
</evidence>
<feature type="modified residue" description="Phosphohistidine" evidence="9">
    <location>
        <position position="705"/>
    </location>
</feature>
<evidence type="ECO:0000313" key="18">
    <source>
        <dbReference type="Proteomes" id="UP000252357"/>
    </source>
</evidence>
<dbReference type="InterPro" id="IPR004358">
    <property type="entry name" value="Sig_transdc_His_kin-like_C"/>
</dbReference>
<comment type="function">
    <text evidence="8">Involved in the transmission of sensory signals from the chemoreceptors to the flagellar motors. CheA is autophosphorylated; it can transfer its phosphate group to either CheB or CheY.</text>
</comment>
<dbReference type="InterPro" id="IPR008207">
    <property type="entry name" value="Sig_transdc_His_kin_Hpt_dom"/>
</dbReference>
<evidence type="ECO:0000256" key="11">
    <source>
        <dbReference type="SAM" id="Coils"/>
    </source>
</evidence>
<dbReference type="PRINTS" id="PR00344">
    <property type="entry name" value="BCTRLSENSOR"/>
</dbReference>
<evidence type="ECO:0000256" key="5">
    <source>
        <dbReference type="ARBA" id="ARBA00022679"/>
    </source>
</evidence>
<dbReference type="EMBL" id="QPGB01000002">
    <property type="protein sequence ID" value="RCS58525.1"/>
    <property type="molecule type" value="Genomic_DNA"/>
</dbReference>
<evidence type="ECO:0000256" key="8">
    <source>
        <dbReference type="ARBA" id="ARBA00035100"/>
    </source>
</evidence>
<dbReference type="Gene3D" id="3.30.565.10">
    <property type="entry name" value="Histidine kinase-like ATPase, C-terminal domain"/>
    <property type="match status" value="1"/>
</dbReference>
<dbReference type="InterPro" id="IPR036641">
    <property type="entry name" value="HPT_dom_sf"/>
</dbReference>
<dbReference type="PROSITE" id="PS50894">
    <property type="entry name" value="HPT"/>
    <property type="match status" value="3"/>
</dbReference>
<dbReference type="PROSITE" id="PS50110">
    <property type="entry name" value="RESPONSE_REGULATORY"/>
    <property type="match status" value="1"/>
</dbReference>
<keyword evidence="11" id="KW-0175">Coiled coil</keyword>
<proteinExistence type="predicted"/>
<dbReference type="Pfam" id="PF01584">
    <property type="entry name" value="CheW"/>
    <property type="match status" value="1"/>
</dbReference>
<feature type="domain" description="Response regulatory" evidence="14">
    <location>
        <begin position="1840"/>
        <end position="1956"/>
    </location>
</feature>
<dbReference type="CDD" id="cd17546">
    <property type="entry name" value="REC_hyHK_CKI1_RcsC-like"/>
    <property type="match status" value="1"/>
</dbReference>
<dbReference type="InterPro" id="IPR036890">
    <property type="entry name" value="HATPase_C_sf"/>
</dbReference>
<dbReference type="Pfam" id="PF26379">
    <property type="entry name" value="FimL_2nd"/>
    <property type="match status" value="1"/>
</dbReference>
<evidence type="ECO:0000259" key="16">
    <source>
        <dbReference type="PROSITE" id="PS50894"/>
    </source>
</evidence>
<sequence length="1966" mass="213876">MTEQYGSNTMSSSIDTSSLGWVLGEIRQCLSHSSQALQAFRAQGDTAQLRVARTGLHQAHGALQIVGVDGVSILTEEVEHLYEQFETNPESCTDAAQQAIEQAFAAILDYLDELQHGGSHHPLRLFPYFRDLLVARGADRIHPADLFFPDLSLRPPKQEGGVSLTPDLLARERALFERALLHFLRDKHNTEAIEQMLAAVSAIEETQRASAQRTFWWVTKAFLQALQENALPTDLNVQRLCARINLQMRRLLDEAAPVAERLLKDTLFFVARSNARHPLVDEVKAMYRLQGIVPEDFENVRYSKTDAQLASQFHDRLETAKQTWNRVVGGGQAEIKAFGDEMTGLQKVAQTMQHPGVAQLTETLQNVATQLLQAHSSPSDALGLDVATALLFLETAATQHDPQLDTRAEKLAQHVQAVAAGQPVADELEWLSDISRRAQERVSLIGVAREIQHALSENEKLIDNYFRDTTQRDPLSQCQNGLNQVIGAFSVLGQPAAVDLARQLQQQLQGFVEQAEVPPQAVLENFAQAYGALGFLTESILHHPESVNQAYEYDSARYKFTLPANPVPFDSLTSSAGAVSASDDELAFVADSPVQVAPPADITPLVADIAESTAAITDALLTLTQASPPPTITPKGLVGVIESSVAHAVPMPSIPTSQTEIDAELLEIFLGEAEEVLETISQAHQVCEKTPTDQEQLILIRRGFHTLKGSSRMVGLNPFGEAAWALEQTMNAWLADRRAATPDLLAMISQAQQALADWVRDLQQHNGQSAQTPDALIELARRVRAGEPLAQSATVLATADSPAESQEIDVLALDPLVPEAVVEEIRFDIPLEATLPTLAEQDSAANLALPLLEEPLEALALGALETVEPHAEDPLLDATVPSLDSTETESEPADLPAETVPPPVAEIISLVPPEPASVPKDDTVYVGDMPVSAPLYNIFLTEADDLVRQIERDFAEWRHEDRSPSFLAQRSVHSLAGIAATVGFKDLRSVAATFEDCLALVAQQDLRPTPTEHQRYAVILDEIRAMLQQFSAGVLPPTPVALLESLRQWRTELHEQASQKTNSLQAEIEKSAARRAEESAQAADEISAVVVDSGESAIDLLAAAHLEQTAPLPAPGVESVSTASTPEPDTAESLSEPALSAPLPAAATLAEIKLPDEIQDDIDPELLVVFVEEANDYLPEIGATLRAWQAQPNQGQYPQSLLRQLHTVKGSARMAGAMRLGQLIHDIETRVESVSGLANIPPGIIDDLLSAHDQTLHLFEQLQHPAATNTVTQEQAAPLADLIELDAPVAPVAANDANVSPLTAETVALTPVLSPQSFAGLTPAARAPVAATAGTALQPQVRVRADLLDRLVNQAGEVSIARSRVENEVNTLRGALTDLTENVSRLRSQLREIEIQAESQMQSQLSFVREREGQFDPLEFDRFTRFQELTRMMAESVNDVATIQQNLVKGVDKAQEGLLVQARNARELQQDLMSVRMVQFGSIAERLYRVVRQAAKELDKRVNLDIRGGNVELDRGVLERMVGPFEHLLRNAVVHGIESRADRVAAGKAETGELQIEVRQEGGEVVLTFIDDGAGLNVGRIRERALTLGLLTEERDITDREAADFIFTPGFSTASEVTELAGRGVGMDVVKFEAAELGGRVGLDFTVGAGARFTIHLPLTLAVTQVVLVRVGEKVYALPSVLVEQVQQLKPQALANAYNAGVVEWLGEKVAVRYLATLLGDLAQHPMAQRYSPLIILRSGIQRLALHVDEIVGNQEAVVKNIGPQVARVPGVAGATVMGSGEIVLILNPVQLAERSQAHAVNPTLLQVQPDGSVAAPGAIAEVQQNSATTKVQGLNTVPTIMVVDDSLTVRRVTQRLLQREGYQVLLAKDGVDALQQVQESTPDVMLVDIEMPRMDGFDLTRNIRSDERLKNVPIIMITSRTAEKHRNYALSIGVNVYLGKPYQEPELLQHIGEFVGDRKPKVVHA</sequence>
<evidence type="ECO:0000256" key="2">
    <source>
        <dbReference type="ARBA" id="ARBA00012438"/>
    </source>
</evidence>
<dbReference type="PANTHER" id="PTHR43395">
    <property type="entry name" value="SENSOR HISTIDINE KINASE CHEA"/>
    <property type="match status" value="1"/>
</dbReference>
<dbReference type="EC" id="2.7.13.3" evidence="2"/>